<gene>
    <name evidence="2" type="ORF">Zmor_006404</name>
</gene>
<proteinExistence type="predicted"/>
<keyword evidence="3" id="KW-1185">Reference proteome</keyword>
<dbReference type="EMBL" id="JALNTZ010000002">
    <property type="protein sequence ID" value="KAJ3662037.1"/>
    <property type="molecule type" value="Genomic_DNA"/>
</dbReference>
<name>A0AA38IXB0_9CUCU</name>
<dbReference type="AlphaFoldDB" id="A0AA38IXB0"/>
<evidence type="ECO:0000256" key="1">
    <source>
        <dbReference type="SAM" id="MobiDB-lite"/>
    </source>
</evidence>
<accession>A0AA38IXB0</accession>
<comment type="caution">
    <text evidence="2">The sequence shown here is derived from an EMBL/GenBank/DDBJ whole genome shotgun (WGS) entry which is preliminary data.</text>
</comment>
<reference evidence="2" key="1">
    <citation type="journal article" date="2023" name="G3 (Bethesda)">
        <title>Whole genome assemblies of Zophobas morio and Tenebrio molitor.</title>
        <authorList>
            <person name="Kaur S."/>
            <person name="Stinson S.A."/>
            <person name="diCenzo G.C."/>
        </authorList>
    </citation>
    <scope>NUCLEOTIDE SEQUENCE</scope>
    <source>
        <strain evidence="2">QUZm001</strain>
    </source>
</reference>
<evidence type="ECO:0000313" key="2">
    <source>
        <dbReference type="EMBL" id="KAJ3662037.1"/>
    </source>
</evidence>
<feature type="region of interest" description="Disordered" evidence="1">
    <location>
        <begin position="75"/>
        <end position="94"/>
    </location>
</feature>
<evidence type="ECO:0000313" key="3">
    <source>
        <dbReference type="Proteomes" id="UP001168821"/>
    </source>
</evidence>
<organism evidence="2 3">
    <name type="scientific">Zophobas morio</name>
    <dbReference type="NCBI Taxonomy" id="2755281"/>
    <lineage>
        <taxon>Eukaryota</taxon>
        <taxon>Metazoa</taxon>
        <taxon>Ecdysozoa</taxon>
        <taxon>Arthropoda</taxon>
        <taxon>Hexapoda</taxon>
        <taxon>Insecta</taxon>
        <taxon>Pterygota</taxon>
        <taxon>Neoptera</taxon>
        <taxon>Endopterygota</taxon>
        <taxon>Coleoptera</taxon>
        <taxon>Polyphaga</taxon>
        <taxon>Cucujiformia</taxon>
        <taxon>Tenebrionidae</taxon>
        <taxon>Zophobas</taxon>
    </lineage>
</organism>
<feature type="compositionally biased region" description="Polar residues" evidence="1">
    <location>
        <begin position="83"/>
        <end position="94"/>
    </location>
</feature>
<dbReference type="Proteomes" id="UP001168821">
    <property type="component" value="Unassembled WGS sequence"/>
</dbReference>
<protein>
    <submittedName>
        <fullName evidence="2">Uncharacterized protein</fullName>
    </submittedName>
</protein>
<sequence length="94" mass="10783">MCFPKRVSPHTSETPPVDLKHATKQHPVKNHVVKTYLSKTLKISSRLTAKRNTKPSCRETIRRLEHRWLKGAARLSNREASALENQKNNNKGTE</sequence>